<name>A0A146FHB4_ASPKA</name>
<proteinExistence type="predicted"/>
<dbReference type="AlphaFoldDB" id="A0A146FHB4"/>
<reference evidence="2" key="2">
    <citation type="submission" date="2016-02" db="EMBL/GenBank/DDBJ databases">
        <title>Genome sequencing of Aspergillus luchuensis NBRC 4314.</title>
        <authorList>
            <person name="Yamada O."/>
        </authorList>
    </citation>
    <scope>NUCLEOTIDE SEQUENCE [LARGE SCALE GENOMIC DNA]</scope>
    <source>
        <strain evidence="2">RIB 2604</strain>
    </source>
</reference>
<dbReference type="Proteomes" id="UP000075230">
    <property type="component" value="Unassembled WGS sequence"/>
</dbReference>
<evidence type="ECO:0000313" key="2">
    <source>
        <dbReference type="Proteomes" id="UP000075230"/>
    </source>
</evidence>
<evidence type="ECO:0000313" key="1">
    <source>
        <dbReference type="EMBL" id="GAT24892.1"/>
    </source>
</evidence>
<gene>
    <name evidence="1" type="ORF">RIB2604_01807260</name>
</gene>
<protein>
    <submittedName>
        <fullName evidence="1">Alpha-amylase</fullName>
    </submittedName>
</protein>
<accession>A0A146FHB4</accession>
<sequence length="57" mass="6033">MSSLPLCVEGDQVSESKEVQPIISPICAKPVGPFMSSNGVAFPRVTSITTDLNLVLE</sequence>
<dbReference type="EMBL" id="BCWF01000018">
    <property type="protein sequence ID" value="GAT24892.1"/>
    <property type="molecule type" value="Genomic_DNA"/>
</dbReference>
<comment type="caution">
    <text evidence="1">The sequence shown here is derived from an EMBL/GenBank/DDBJ whole genome shotgun (WGS) entry which is preliminary data.</text>
</comment>
<reference evidence="1 2" key="1">
    <citation type="journal article" date="2016" name="DNA Res.">
        <title>Genome sequence of Aspergillus luchuensis NBRC 4314.</title>
        <authorList>
            <person name="Yamada O."/>
            <person name="Machida M."/>
            <person name="Hosoyama A."/>
            <person name="Goto M."/>
            <person name="Takahashi T."/>
            <person name="Futagami T."/>
            <person name="Yamagata Y."/>
            <person name="Takeuchi M."/>
            <person name="Kobayashi T."/>
            <person name="Koike H."/>
            <person name="Abe K."/>
            <person name="Asai K."/>
            <person name="Arita M."/>
            <person name="Fujita N."/>
            <person name="Fukuda K."/>
            <person name="Higa K."/>
            <person name="Horikawa H."/>
            <person name="Ishikawa T."/>
            <person name="Jinno K."/>
            <person name="Kato Y."/>
            <person name="Kirimura K."/>
            <person name="Mizutani O."/>
            <person name="Nakasone K."/>
            <person name="Sano M."/>
            <person name="Shiraishi Y."/>
            <person name="Tsukahara M."/>
            <person name="Gomi K."/>
        </authorList>
    </citation>
    <scope>NUCLEOTIDE SEQUENCE [LARGE SCALE GENOMIC DNA]</scope>
    <source>
        <strain evidence="1 2">RIB 2604</strain>
    </source>
</reference>
<organism evidence="1 2">
    <name type="scientific">Aspergillus kawachii</name>
    <name type="common">White koji mold</name>
    <name type="synonym">Aspergillus awamori var. kawachi</name>
    <dbReference type="NCBI Taxonomy" id="1069201"/>
    <lineage>
        <taxon>Eukaryota</taxon>
        <taxon>Fungi</taxon>
        <taxon>Dikarya</taxon>
        <taxon>Ascomycota</taxon>
        <taxon>Pezizomycotina</taxon>
        <taxon>Eurotiomycetes</taxon>
        <taxon>Eurotiomycetidae</taxon>
        <taxon>Eurotiales</taxon>
        <taxon>Aspergillaceae</taxon>
        <taxon>Aspergillus</taxon>
        <taxon>Aspergillus subgen. Circumdati</taxon>
    </lineage>
</organism>